<feature type="compositionally biased region" description="Polar residues" evidence="1">
    <location>
        <begin position="152"/>
        <end position="165"/>
    </location>
</feature>
<accession>A0A383UZ60</accession>
<dbReference type="InterPro" id="IPR036063">
    <property type="entry name" value="Smr_dom_sf"/>
</dbReference>
<dbReference type="InterPro" id="IPR002625">
    <property type="entry name" value="Smr_dom"/>
</dbReference>
<dbReference type="SUPFAM" id="SSF160443">
    <property type="entry name" value="SMR domain-like"/>
    <property type="match status" value="1"/>
</dbReference>
<dbReference type="AlphaFoldDB" id="A0A383UZ60"/>
<dbReference type="InterPro" id="IPR058864">
    <property type="entry name" value="UBA_10"/>
</dbReference>
<feature type="compositionally biased region" description="Basic residues" evidence="1">
    <location>
        <begin position="138"/>
        <end position="149"/>
    </location>
</feature>
<evidence type="ECO:0000313" key="4">
    <source>
        <dbReference type="Proteomes" id="UP000275772"/>
    </source>
</evidence>
<dbReference type="InterPro" id="IPR052772">
    <property type="entry name" value="Endo/PolyKinase_Domain-Protein"/>
</dbReference>
<dbReference type="VEuPathDB" id="FungiDB:BLGHR1_16424"/>
<organism evidence="3 4">
    <name type="scientific">Blumeria hordei</name>
    <name type="common">Barley powdery mildew</name>
    <name type="synonym">Blumeria graminis f. sp. hordei</name>
    <dbReference type="NCBI Taxonomy" id="2867405"/>
    <lineage>
        <taxon>Eukaryota</taxon>
        <taxon>Fungi</taxon>
        <taxon>Dikarya</taxon>
        <taxon>Ascomycota</taxon>
        <taxon>Pezizomycotina</taxon>
        <taxon>Leotiomycetes</taxon>
        <taxon>Erysiphales</taxon>
        <taxon>Erysiphaceae</taxon>
        <taxon>Blumeria</taxon>
    </lineage>
</organism>
<dbReference type="InterPro" id="IPR013899">
    <property type="entry name" value="DUF1771"/>
</dbReference>
<dbReference type="Gene3D" id="3.30.1370.110">
    <property type="match status" value="1"/>
</dbReference>
<dbReference type="PANTHER" id="PTHR46535:SF1">
    <property type="entry name" value="NEDD4-BINDING PROTEIN 2"/>
    <property type="match status" value="1"/>
</dbReference>
<dbReference type="Proteomes" id="UP000275772">
    <property type="component" value="Unassembled WGS sequence"/>
</dbReference>
<feature type="region of interest" description="Disordered" evidence="1">
    <location>
        <begin position="128"/>
        <end position="168"/>
    </location>
</feature>
<sequence>MADSRNLLAELIDEYASKLDDSAVLALASDFDLADPDQATAARAVLDFAGESAAHTRPRDNDDFLPSPGQQVVPEDDATSLTLMFPALTTFDIKFILNKFEGDLTRATDELLTQSFLEEKGDRLRGIEGFAGCTSPARHPKRERRRKGKTASIGTSKTTTVTSPACKNGSWDEGRKHIEFLAIRCGMPSSQVAALYHEMGASLPQTIRRILAAHIEVDLRADDDTILQNAVQTLRPEFPTISLSHLKALCQITHPNLSDAREIAVALVSHPQPSQRIELTIRHAPLHPTSSSPSPCTEGTDRSARYPAEALLVADRAAHLREARDEAFSKAAAAYRRGKSDHLMGAAAIYYAEEGHAYHSKAQKQLSAAADALVARQSSLNHLDLHGVSVSDAVRITREKVTTWWHELGDTRYGAARREYRVIIGVGRHSEDGKSHIGPAVAKMLMREGWKFEAGRGVLAVTGVTKKK</sequence>
<gene>
    <name evidence="3" type="ORF">BLGHR1_16424</name>
</gene>
<dbReference type="EMBL" id="UNSH01000081">
    <property type="protein sequence ID" value="SZF05621.1"/>
    <property type="molecule type" value="Genomic_DNA"/>
</dbReference>
<dbReference type="GO" id="GO:0004519">
    <property type="term" value="F:endonuclease activity"/>
    <property type="evidence" value="ECO:0007669"/>
    <property type="project" value="TreeGrafter"/>
</dbReference>
<protein>
    <recommendedName>
        <fullName evidence="2">Smr domain-containing protein</fullName>
    </recommendedName>
</protein>
<dbReference type="CDD" id="cd14279">
    <property type="entry name" value="CUE"/>
    <property type="match status" value="1"/>
</dbReference>
<feature type="domain" description="Smr" evidence="2">
    <location>
        <begin position="383"/>
        <end position="464"/>
    </location>
</feature>
<dbReference type="PANTHER" id="PTHR46535">
    <property type="entry name" value="NEDD4-BINDING PROTEIN 2"/>
    <property type="match status" value="1"/>
</dbReference>
<proteinExistence type="predicted"/>
<dbReference type="SMART" id="SM01162">
    <property type="entry name" value="DUF1771"/>
    <property type="match status" value="1"/>
</dbReference>
<evidence type="ECO:0000313" key="3">
    <source>
        <dbReference type="EMBL" id="SZF05621.1"/>
    </source>
</evidence>
<dbReference type="GO" id="GO:0005634">
    <property type="term" value="C:nucleus"/>
    <property type="evidence" value="ECO:0007669"/>
    <property type="project" value="TreeGrafter"/>
</dbReference>
<dbReference type="Pfam" id="PF26286">
    <property type="entry name" value="UBA_10"/>
    <property type="match status" value="1"/>
</dbReference>
<evidence type="ECO:0000256" key="1">
    <source>
        <dbReference type="SAM" id="MobiDB-lite"/>
    </source>
</evidence>
<name>A0A383UZ60_BLUHO</name>
<dbReference type="SMART" id="SM00463">
    <property type="entry name" value="SMR"/>
    <property type="match status" value="1"/>
</dbReference>
<dbReference type="PROSITE" id="PS50828">
    <property type="entry name" value="SMR"/>
    <property type="match status" value="1"/>
</dbReference>
<evidence type="ECO:0000259" key="2">
    <source>
        <dbReference type="PROSITE" id="PS50828"/>
    </source>
</evidence>
<reference evidence="3 4" key="1">
    <citation type="submission" date="2017-11" db="EMBL/GenBank/DDBJ databases">
        <authorList>
            <person name="Kracher B."/>
        </authorList>
    </citation>
    <scope>NUCLEOTIDE SEQUENCE [LARGE SCALE GENOMIC DNA]</scope>
    <source>
        <strain evidence="3 4">RACE1</strain>
    </source>
</reference>